<name>A0A291B7A3_9GAMM</name>
<dbReference type="EMBL" id="CP020660">
    <property type="protein sequence ID" value="ATF08882.1"/>
    <property type="molecule type" value="Genomic_DNA"/>
</dbReference>
<organism evidence="1 2">
    <name type="scientific">Candidatus Enterovibrio altilux</name>
    <dbReference type="NCBI Taxonomy" id="1927128"/>
    <lineage>
        <taxon>Bacteria</taxon>
        <taxon>Pseudomonadati</taxon>
        <taxon>Pseudomonadota</taxon>
        <taxon>Gammaproteobacteria</taxon>
        <taxon>Vibrionales</taxon>
        <taxon>Vibrionaceae</taxon>
        <taxon>Enterovibrio</taxon>
    </lineage>
</organism>
<evidence type="ECO:0000313" key="2">
    <source>
        <dbReference type="Proteomes" id="UP000218160"/>
    </source>
</evidence>
<keyword evidence="2" id="KW-1185">Reference proteome</keyword>
<gene>
    <name evidence="1" type="ORF">BTN50_0346</name>
</gene>
<sequence>MVKCVFLMSLKDLQGFIKFFLNLLNCRYHALTIHALASKPKQLTSRSRRK</sequence>
<reference evidence="2" key="1">
    <citation type="submission" date="2017-04" db="EMBL/GenBank/DDBJ databases">
        <title>Genome evolution of the luminous symbionts of deep sea anglerfish.</title>
        <authorList>
            <person name="Hendry T.A."/>
        </authorList>
    </citation>
    <scope>NUCLEOTIDE SEQUENCE [LARGE SCALE GENOMIC DNA]</scope>
</reference>
<protein>
    <submittedName>
        <fullName evidence="1">Uncharacterized protein</fullName>
    </submittedName>
</protein>
<dbReference type="Proteomes" id="UP000218160">
    <property type="component" value="Chromosome 1"/>
</dbReference>
<accession>A0A291B7A3</accession>
<dbReference type="AlphaFoldDB" id="A0A291B7A3"/>
<proteinExistence type="predicted"/>
<dbReference type="KEGG" id="elux:BTN50_0346"/>
<evidence type="ECO:0000313" key="1">
    <source>
        <dbReference type="EMBL" id="ATF08882.1"/>
    </source>
</evidence>